<keyword evidence="2" id="KW-1185">Reference proteome</keyword>
<protein>
    <submittedName>
        <fullName evidence="1">Uncharacterized protein</fullName>
    </submittedName>
</protein>
<sequence>MLNRLNLACRGANRTSSRHMFSLTALVAYEYTTIKGFAEYILQYICLDPAQKEPWYVAMVCICGCALTKQ</sequence>
<organism evidence="1 2">
    <name type="scientific">Populus alba</name>
    <name type="common">White poplar</name>
    <dbReference type="NCBI Taxonomy" id="43335"/>
    <lineage>
        <taxon>Eukaryota</taxon>
        <taxon>Viridiplantae</taxon>
        <taxon>Streptophyta</taxon>
        <taxon>Embryophyta</taxon>
        <taxon>Tracheophyta</taxon>
        <taxon>Spermatophyta</taxon>
        <taxon>Magnoliopsida</taxon>
        <taxon>eudicotyledons</taxon>
        <taxon>Gunneridae</taxon>
        <taxon>Pentapetalae</taxon>
        <taxon>rosids</taxon>
        <taxon>fabids</taxon>
        <taxon>Malpighiales</taxon>
        <taxon>Salicaceae</taxon>
        <taxon>Saliceae</taxon>
        <taxon>Populus</taxon>
    </lineage>
</organism>
<proteinExistence type="predicted"/>
<dbReference type="Proteomes" id="UP000309997">
    <property type="component" value="Unassembled WGS sequence"/>
</dbReference>
<gene>
    <name evidence="1" type="ORF">D5086_001350</name>
</gene>
<comment type="caution">
    <text evidence="1">The sequence shown here is derived from an EMBL/GenBank/DDBJ whole genome shotgun (WGS) entry which is preliminary data.</text>
</comment>
<reference evidence="1 2" key="1">
    <citation type="journal article" date="2024" name="Plant Biotechnol. J.">
        <title>Genome and CRISPR/Cas9 system of a widespread forest tree (Populus alba) in the world.</title>
        <authorList>
            <person name="Liu Y.J."/>
            <person name="Jiang P.F."/>
            <person name="Han X.M."/>
            <person name="Li X.Y."/>
            <person name="Wang H.M."/>
            <person name="Wang Y.J."/>
            <person name="Wang X.X."/>
            <person name="Zeng Q.Y."/>
        </authorList>
    </citation>
    <scope>NUCLEOTIDE SEQUENCE [LARGE SCALE GENOMIC DNA]</scope>
    <source>
        <strain evidence="2">cv. PAL-ZL1</strain>
    </source>
</reference>
<evidence type="ECO:0000313" key="2">
    <source>
        <dbReference type="Proteomes" id="UP000309997"/>
    </source>
</evidence>
<dbReference type="EMBL" id="RCHU02000001">
    <property type="protein sequence ID" value="KAL3610330.1"/>
    <property type="molecule type" value="Genomic_DNA"/>
</dbReference>
<evidence type="ECO:0000313" key="1">
    <source>
        <dbReference type="EMBL" id="KAL3610330.1"/>
    </source>
</evidence>
<name>A0ACC4CZN0_POPAL</name>
<accession>A0ACC4CZN0</accession>